<dbReference type="Proteomes" id="UP000657918">
    <property type="component" value="Unassembled WGS sequence"/>
</dbReference>
<dbReference type="AlphaFoldDB" id="A0A835JZT0"/>
<accession>A0A835JZT0</accession>
<organism evidence="2 3">
    <name type="scientific">Salix dunnii</name>
    <dbReference type="NCBI Taxonomy" id="1413687"/>
    <lineage>
        <taxon>Eukaryota</taxon>
        <taxon>Viridiplantae</taxon>
        <taxon>Streptophyta</taxon>
        <taxon>Embryophyta</taxon>
        <taxon>Tracheophyta</taxon>
        <taxon>Spermatophyta</taxon>
        <taxon>Magnoliopsida</taxon>
        <taxon>eudicotyledons</taxon>
        <taxon>Gunneridae</taxon>
        <taxon>Pentapetalae</taxon>
        <taxon>rosids</taxon>
        <taxon>fabids</taxon>
        <taxon>Malpighiales</taxon>
        <taxon>Salicaceae</taxon>
        <taxon>Saliceae</taxon>
        <taxon>Salix</taxon>
    </lineage>
</organism>
<dbReference type="OrthoDB" id="610608at2759"/>
<feature type="chain" id="PRO_5032468903" evidence="1">
    <location>
        <begin position="17"/>
        <end position="297"/>
    </location>
</feature>
<gene>
    <name evidence="2" type="ORF">SADUNF_Sadunf06G0192700</name>
</gene>
<evidence type="ECO:0000313" key="2">
    <source>
        <dbReference type="EMBL" id="KAF9681122.1"/>
    </source>
</evidence>
<name>A0A835JZT0_9ROSI</name>
<protein>
    <submittedName>
        <fullName evidence="2">Uncharacterized protein</fullName>
    </submittedName>
</protein>
<proteinExistence type="predicted"/>
<sequence>MFSFWWLLGAVRLILWAPTLLTITPGGFIAMAVHGCSALCNSCGVLNDRKDCRVPSITYSTIEEVLCFAAAYAHQNNLKASRFSHTIEVPSTGSMKTELFLQAKLMRSRLFLQTAFIDLGFTVERSKSIIGNAGCSLRYDDRVPLSRSGDGEYDFLGFQPSIVLFKSARSSGFKLLGSARNVNGKSVLAATFVGFKNLVAIGLKNGLIYTGNPVVVIREKFRPQIHVYTQQECFKKLMDVPQRGNVYVQKIGIIAPQNGYFCKEGLVHKEATGSAVAQKVKEKEDEMDDTLKVFGMA</sequence>
<keyword evidence="3" id="KW-1185">Reference proteome</keyword>
<evidence type="ECO:0000313" key="3">
    <source>
        <dbReference type="Proteomes" id="UP000657918"/>
    </source>
</evidence>
<evidence type="ECO:0000256" key="1">
    <source>
        <dbReference type="SAM" id="SignalP"/>
    </source>
</evidence>
<reference evidence="2 3" key="1">
    <citation type="submission" date="2020-10" db="EMBL/GenBank/DDBJ databases">
        <title>Plant Genome Project.</title>
        <authorList>
            <person name="Zhang R.-G."/>
        </authorList>
    </citation>
    <scope>NUCLEOTIDE SEQUENCE [LARGE SCALE GENOMIC DNA]</scope>
    <source>
        <strain evidence="2">FAFU-HL-1</strain>
        <tissue evidence="2">Leaf</tissue>
    </source>
</reference>
<feature type="signal peptide" evidence="1">
    <location>
        <begin position="1"/>
        <end position="16"/>
    </location>
</feature>
<keyword evidence="1" id="KW-0732">Signal</keyword>
<dbReference type="EMBL" id="JADGMS010000006">
    <property type="protein sequence ID" value="KAF9681122.1"/>
    <property type="molecule type" value="Genomic_DNA"/>
</dbReference>
<comment type="caution">
    <text evidence="2">The sequence shown here is derived from an EMBL/GenBank/DDBJ whole genome shotgun (WGS) entry which is preliminary data.</text>
</comment>